<keyword evidence="1" id="KW-1133">Transmembrane helix</keyword>
<reference evidence="2 3" key="1">
    <citation type="journal article" date="2015" name="Genome Announc.">
        <title>Expanding the biotechnology potential of lactobacilli through comparative genomics of 213 strains and associated genera.</title>
        <authorList>
            <person name="Sun Z."/>
            <person name="Harris H.M."/>
            <person name="McCann A."/>
            <person name="Guo C."/>
            <person name="Argimon S."/>
            <person name="Zhang W."/>
            <person name="Yang X."/>
            <person name="Jeffery I.B."/>
            <person name="Cooney J.C."/>
            <person name="Kagawa T.F."/>
            <person name="Liu W."/>
            <person name="Song Y."/>
            <person name="Salvetti E."/>
            <person name="Wrobel A."/>
            <person name="Rasinkangas P."/>
            <person name="Parkhill J."/>
            <person name="Rea M.C."/>
            <person name="O'Sullivan O."/>
            <person name="Ritari J."/>
            <person name="Douillard F.P."/>
            <person name="Paul Ross R."/>
            <person name="Yang R."/>
            <person name="Briner A.E."/>
            <person name="Felis G.E."/>
            <person name="de Vos W.M."/>
            <person name="Barrangou R."/>
            <person name="Klaenhammer T.R."/>
            <person name="Caufield P.W."/>
            <person name="Cui Y."/>
            <person name="Zhang H."/>
            <person name="O'Toole P.W."/>
        </authorList>
    </citation>
    <scope>NUCLEOTIDE SEQUENCE [LARGE SCALE GENOMIC DNA]</scope>
    <source>
        <strain evidence="2 3">DSM 15946</strain>
    </source>
</reference>
<dbReference type="EMBL" id="AZFK01000004">
    <property type="protein sequence ID" value="KRL92473.1"/>
    <property type="molecule type" value="Genomic_DNA"/>
</dbReference>
<evidence type="ECO:0000256" key="1">
    <source>
        <dbReference type="SAM" id="Phobius"/>
    </source>
</evidence>
<dbReference type="Pfam" id="PF11151">
    <property type="entry name" value="DUF2929"/>
    <property type="match status" value="1"/>
</dbReference>
<dbReference type="Proteomes" id="UP000050816">
    <property type="component" value="Unassembled WGS sequence"/>
</dbReference>
<name>A0A0R1UGI7_9LACO</name>
<protein>
    <recommendedName>
        <fullName evidence="4">DUF2929 domain-containing protein</fullName>
    </recommendedName>
</protein>
<dbReference type="PATRIC" id="fig|1423760.3.peg.2009"/>
<dbReference type="AlphaFoldDB" id="A0A0R1UGI7"/>
<gene>
    <name evidence="2" type="ORF">FC43_GL001920</name>
</gene>
<feature type="transmembrane region" description="Helical" evidence="1">
    <location>
        <begin position="37"/>
        <end position="58"/>
    </location>
</feature>
<dbReference type="RefSeq" id="WP_019205325.1">
    <property type="nucleotide sequence ID" value="NZ_AZFK01000004.1"/>
</dbReference>
<comment type="caution">
    <text evidence="2">The sequence shown here is derived from an EMBL/GenBank/DDBJ whole genome shotgun (WGS) entry which is preliminary data.</text>
</comment>
<organism evidence="2 3">
    <name type="scientific">Limosilactobacillus ingluviei DSM 15946</name>
    <dbReference type="NCBI Taxonomy" id="1423760"/>
    <lineage>
        <taxon>Bacteria</taxon>
        <taxon>Bacillati</taxon>
        <taxon>Bacillota</taxon>
        <taxon>Bacilli</taxon>
        <taxon>Lactobacillales</taxon>
        <taxon>Lactobacillaceae</taxon>
        <taxon>Limosilactobacillus</taxon>
    </lineage>
</organism>
<sequence>MKTIFKNLMVLFWGAILGMVLGYIGSQLEGLTADFQLCAVLGAVVALVAANVWTFMTVHANPER</sequence>
<keyword evidence="1" id="KW-0472">Membrane</keyword>
<evidence type="ECO:0000313" key="2">
    <source>
        <dbReference type="EMBL" id="KRL92473.1"/>
    </source>
</evidence>
<accession>A0A0R1UGI7</accession>
<feature type="transmembrane region" description="Helical" evidence="1">
    <location>
        <begin position="7"/>
        <end position="25"/>
    </location>
</feature>
<proteinExistence type="predicted"/>
<evidence type="ECO:0008006" key="4">
    <source>
        <dbReference type="Google" id="ProtNLM"/>
    </source>
</evidence>
<keyword evidence="1" id="KW-0812">Transmembrane</keyword>
<dbReference type="GeneID" id="82933112"/>
<evidence type="ECO:0000313" key="3">
    <source>
        <dbReference type="Proteomes" id="UP000050816"/>
    </source>
</evidence>
<dbReference type="InterPro" id="IPR021324">
    <property type="entry name" value="DUF2929"/>
</dbReference>